<dbReference type="Gene3D" id="3.10.450.50">
    <property type="match status" value="1"/>
</dbReference>
<dbReference type="Proteomes" id="UP001139344">
    <property type="component" value="Unassembled WGS sequence"/>
</dbReference>
<sequence length="122" mass="13915">MGSRKEFVKKINEAFAKCDTKFIADNVTDDIQWKIVGEKTISGRHAFENALGRMKLGGPMQITVVDFISGKDKTVVEGIVEIKIEPGKIKEYAFCDIYVFKDSDTTKFKELRTYISQIKKQK</sequence>
<dbReference type="InterPro" id="IPR037401">
    <property type="entry name" value="SnoaL-like"/>
</dbReference>
<dbReference type="InterPro" id="IPR032710">
    <property type="entry name" value="NTF2-like_dom_sf"/>
</dbReference>
<dbReference type="AlphaFoldDB" id="A0A9X1V046"/>
<evidence type="ECO:0000313" key="3">
    <source>
        <dbReference type="Proteomes" id="UP001139344"/>
    </source>
</evidence>
<evidence type="ECO:0000259" key="1">
    <source>
        <dbReference type="Pfam" id="PF12680"/>
    </source>
</evidence>
<gene>
    <name evidence="2" type="ORF">LU635_12205</name>
</gene>
<proteinExistence type="predicted"/>
<name>A0A9X1V046_9FLAO</name>
<keyword evidence="3" id="KW-1185">Reference proteome</keyword>
<comment type="caution">
    <text evidence="2">The sequence shown here is derived from an EMBL/GenBank/DDBJ whole genome shotgun (WGS) entry which is preliminary data.</text>
</comment>
<organism evidence="2 3">
    <name type="scientific">Christiangramia crocea</name>
    <dbReference type="NCBI Taxonomy" id="2904124"/>
    <lineage>
        <taxon>Bacteria</taxon>
        <taxon>Pseudomonadati</taxon>
        <taxon>Bacteroidota</taxon>
        <taxon>Flavobacteriia</taxon>
        <taxon>Flavobacteriales</taxon>
        <taxon>Flavobacteriaceae</taxon>
        <taxon>Christiangramia</taxon>
    </lineage>
</organism>
<feature type="domain" description="SnoaL-like" evidence="1">
    <location>
        <begin position="8"/>
        <end position="102"/>
    </location>
</feature>
<dbReference type="Pfam" id="PF12680">
    <property type="entry name" value="SnoaL_2"/>
    <property type="match status" value="1"/>
</dbReference>
<dbReference type="RefSeq" id="WP_240099626.1">
    <property type="nucleotide sequence ID" value="NZ_JAJSON010000025.1"/>
</dbReference>
<accession>A0A9X1V046</accession>
<evidence type="ECO:0000313" key="2">
    <source>
        <dbReference type="EMBL" id="MCG9972403.1"/>
    </source>
</evidence>
<protein>
    <submittedName>
        <fullName evidence="2">Nuclear transport factor 2 family protein</fullName>
    </submittedName>
</protein>
<dbReference type="SUPFAM" id="SSF54427">
    <property type="entry name" value="NTF2-like"/>
    <property type="match status" value="1"/>
</dbReference>
<reference evidence="2" key="1">
    <citation type="submission" date="2021-12" db="EMBL/GenBank/DDBJ databases">
        <title>Description of Gramella crocea sp. nov., a new bacterium isolated from activated sludge.</title>
        <authorList>
            <person name="Zhang X."/>
        </authorList>
    </citation>
    <scope>NUCLEOTIDE SEQUENCE</scope>
    <source>
        <strain evidence="2">YB25</strain>
    </source>
</reference>
<dbReference type="EMBL" id="JAJSON010000025">
    <property type="protein sequence ID" value="MCG9972403.1"/>
    <property type="molecule type" value="Genomic_DNA"/>
</dbReference>